<evidence type="ECO:0000313" key="2">
    <source>
        <dbReference type="EMBL" id="CAG6684896.1"/>
    </source>
</evidence>
<organism evidence="2">
    <name type="scientific">Cacopsylla melanoneura</name>
    <dbReference type="NCBI Taxonomy" id="428564"/>
    <lineage>
        <taxon>Eukaryota</taxon>
        <taxon>Metazoa</taxon>
        <taxon>Ecdysozoa</taxon>
        <taxon>Arthropoda</taxon>
        <taxon>Hexapoda</taxon>
        <taxon>Insecta</taxon>
        <taxon>Pterygota</taxon>
        <taxon>Neoptera</taxon>
        <taxon>Paraneoptera</taxon>
        <taxon>Hemiptera</taxon>
        <taxon>Sternorrhyncha</taxon>
        <taxon>Psylloidea</taxon>
        <taxon>Psyllidae</taxon>
        <taxon>Psyllinae</taxon>
        <taxon>Cacopsylla</taxon>
    </lineage>
</organism>
<protein>
    <submittedName>
        <fullName evidence="2">Uncharacterized protein</fullName>
    </submittedName>
</protein>
<feature type="transmembrane region" description="Helical" evidence="1">
    <location>
        <begin position="6"/>
        <end position="24"/>
    </location>
</feature>
<dbReference type="EMBL" id="HBUF01269700">
    <property type="protein sequence ID" value="CAG6684896.1"/>
    <property type="molecule type" value="Transcribed_RNA"/>
</dbReference>
<keyword evidence="1" id="KW-1133">Transmembrane helix</keyword>
<reference evidence="2" key="1">
    <citation type="submission" date="2021-05" db="EMBL/GenBank/DDBJ databases">
        <authorList>
            <person name="Alioto T."/>
            <person name="Alioto T."/>
            <person name="Gomez Garrido J."/>
        </authorList>
    </citation>
    <scope>NUCLEOTIDE SEQUENCE</scope>
</reference>
<name>A0A8D8TGF3_9HEMI</name>
<accession>A0A8D8TGF3</accession>
<proteinExistence type="predicted"/>
<feature type="transmembrane region" description="Helical" evidence="1">
    <location>
        <begin position="76"/>
        <end position="97"/>
    </location>
</feature>
<keyword evidence="1" id="KW-0812">Transmembrane</keyword>
<evidence type="ECO:0000256" key="1">
    <source>
        <dbReference type="SAM" id="Phobius"/>
    </source>
</evidence>
<keyword evidence="1" id="KW-0472">Membrane</keyword>
<sequence>MFIINIGSFCASLVIFPNTLHYLGRPRKPIIHPFSSLASFLLKHLAFNFQCCKILSRHCPVFSRHKSPQPTFQRFCVLYFVSLCLVLYYVVLVLVSMSCRVTK</sequence>
<dbReference type="AlphaFoldDB" id="A0A8D8TGF3"/>